<keyword evidence="2" id="KW-1185">Reference proteome</keyword>
<dbReference type="Proteomes" id="UP001526143">
    <property type="component" value="Unassembled WGS sequence"/>
</dbReference>
<name>A0ABT3AV92_9CYAN</name>
<accession>A0ABT3AV92</accession>
<evidence type="ECO:0000313" key="1">
    <source>
        <dbReference type="EMBL" id="MCV3213034.1"/>
    </source>
</evidence>
<gene>
    <name evidence="1" type="ORF">OGM63_05745</name>
</gene>
<organism evidence="1 2">
    <name type="scientific">Plectonema radiosum NIES-515</name>
    <dbReference type="NCBI Taxonomy" id="2986073"/>
    <lineage>
        <taxon>Bacteria</taxon>
        <taxon>Bacillati</taxon>
        <taxon>Cyanobacteriota</taxon>
        <taxon>Cyanophyceae</taxon>
        <taxon>Oscillatoriophycideae</taxon>
        <taxon>Oscillatoriales</taxon>
        <taxon>Microcoleaceae</taxon>
        <taxon>Plectonema</taxon>
    </lineage>
</organism>
<sequence>MTNININSTIVYICKLPTQGWINLALIRQIQYEDLNYAPVALVTWSNGEKQTFHRDNAQALIDSWNEVTRTLEQPCNHRQLNRRCQ</sequence>
<proteinExistence type="predicted"/>
<protein>
    <submittedName>
        <fullName evidence="1">Uncharacterized protein</fullName>
    </submittedName>
</protein>
<dbReference type="EMBL" id="JAOWRF010000086">
    <property type="protein sequence ID" value="MCV3213034.1"/>
    <property type="molecule type" value="Genomic_DNA"/>
</dbReference>
<dbReference type="RefSeq" id="WP_263744541.1">
    <property type="nucleotide sequence ID" value="NZ_JAOWRF010000086.1"/>
</dbReference>
<reference evidence="1 2" key="1">
    <citation type="submission" date="2022-10" db="EMBL/GenBank/DDBJ databases">
        <title>Identification of biosynthetic pathway for the production of the potent trypsin inhibitor radiosumin.</title>
        <authorList>
            <person name="Fewer D.P."/>
            <person name="Delbaje E."/>
            <person name="Ouyang X."/>
            <person name="Agostino P.D."/>
            <person name="Wahlsten M."/>
            <person name="Jokela J."/>
            <person name="Permi P."/>
            <person name="Haapaniemi E."/>
            <person name="Koistinen H."/>
        </authorList>
    </citation>
    <scope>NUCLEOTIDE SEQUENCE [LARGE SCALE GENOMIC DNA]</scope>
    <source>
        <strain evidence="1 2">NIES-515</strain>
    </source>
</reference>
<evidence type="ECO:0000313" key="2">
    <source>
        <dbReference type="Proteomes" id="UP001526143"/>
    </source>
</evidence>
<comment type="caution">
    <text evidence="1">The sequence shown here is derived from an EMBL/GenBank/DDBJ whole genome shotgun (WGS) entry which is preliminary data.</text>
</comment>